<dbReference type="InterPro" id="IPR007730">
    <property type="entry name" value="SPOR-like_dom"/>
</dbReference>
<organism evidence="8 9">
    <name type="scientific">Candidatus Anaerobiospirillum pullicola</name>
    <dbReference type="NCBI Taxonomy" id="2838451"/>
    <lineage>
        <taxon>Bacteria</taxon>
        <taxon>Pseudomonadati</taxon>
        <taxon>Pseudomonadota</taxon>
        <taxon>Gammaproteobacteria</taxon>
        <taxon>Aeromonadales</taxon>
        <taxon>Succinivibrionaceae</taxon>
        <taxon>Anaerobiospirillum</taxon>
    </lineage>
</organism>
<dbReference type="InterPro" id="IPR036908">
    <property type="entry name" value="RlpA-like_sf"/>
</dbReference>
<dbReference type="Pfam" id="PF05036">
    <property type="entry name" value="SPOR"/>
    <property type="match status" value="1"/>
</dbReference>
<dbReference type="GO" id="GO:0000270">
    <property type="term" value="P:peptidoglycan metabolic process"/>
    <property type="evidence" value="ECO:0007669"/>
    <property type="project" value="UniProtKB-UniRule"/>
</dbReference>
<evidence type="ECO:0000313" key="9">
    <source>
        <dbReference type="Proteomes" id="UP000733611"/>
    </source>
</evidence>
<evidence type="ECO:0000256" key="1">
    <source>
        <dbReference type="ARBA" id="ARBA00022729"/>
    </source>
</evidence>
<evidence type="ECO:0000256" key="2">
    <source>
        <dbReference type="ARBA" id="ARBA00023239"/>
    </source>
</evidence>
<dbReference type="InterPro" id="IPR036680">
    <property type="entry name" value="SPOR-like_sf"/>
</dbReference>
<dbReference type="InterPro" id="IPR034718">
    <property type="entry name" value="RlpA"/>
</dbReference>
<dbReference type="Pfam" id="PF03330">
    <property type="entry name" value="DPBB_1"/>
    <property type="match status" value="1"/>
</dbReference>
<keyword evidence="3 4" id="KW-0961">Cell wall biogenesis/degradation</keyword>
<dbReference type="SUPFAM" id="SSF50685">
    <property type="entry name" value="Barwin-like endoglucanases"/>
    <property type="match status" value="1"/>
</dbReference>
<gene>
    <name evidence="4" type="primary">rlpA</name>
    <name evidence="8" type="ORF">H9847_06505</name>
</gene>
<comment type="caution">
    <text evidence="8">The sequence shown here is derived from an EMBL/GenBank/DDBJ whole genome shotgun (WGS) entry which is preliminary data.</text>
</comment>
<dbReference type="GO" id="GO:0071555">
    <property type="term" value="P:cell wall organization"/>
    <property type="evidence" value="ECO:0007669"/>
    <property type="project" value="UniProtKB-KW"/>
</dbReference>
<sequence precursor="true">MNLSKPHLSAVALAIFLSSGALILNGCQSTAVEQLAQQSHGAKAGDGYTYGTGPNKTKPYPQSEPVNINDVGGATPRFEAPSRGGNSDYKVLGQSYLVWTNCNSYQEVGTASWYGPGFHGNKTSNGELYDQKGYTAAHKNLPLPSYLKVTNLENGRAVIVRVNDRGPFHGSRIIDLSEGAAKAIDMTKKGTARVKLELINTRLNNTTTEGGSGQAVAQTVAAGVIGNIIESNTTSTTRNNLQKLGDYLSERKNNGEVSDSTKAAAIGAGLYFAGKIGSALSEMSAESNSSSNSTSLRSTPSSSVTRTVTTTTTTNDGTSTTQQVVDTTSFAPVNNNQANYEVSYATPTAPLADVSSGKAVPLSSGAYVQLFSSSTLEGATKFKNNIRNTTKYQVVIMPEDNLFRVRLGPVPEADAYDALEQMRAAGYVDAFIKHL</sequence>
<evidence type="ECO:0000259" key="7">
    <source>
        <dbReference type="PROSITE" id="PS51724"/>
    </source>
</evidence>
<keyword evidence="2 4" id="KW-0456">Lyase</keyword>
<dbReference type="NCBIfam" id="TIGR00413">
    <property type="entry name" value="rlpA"/>
    <property type="match status" value="1"/>
</dbReference>
<feature type="region of interest" description="Disordered" evidence="6">
    <location>
        <begin position="43"/>
        <end position="66"/>
    </location>
</feature>
<name>A0A948TGQ6_9GAMM</name>
<proteinExistence type="inferred from homology"/>
<dbReference type="CDD" id="cd22268">
    <property type="entry name" value="DPBB_RlpA-like"/>
    <property type="match status" value="1"/>
</dbReference>
<evidence type="ECO:0000313" key="8">
    <source>
        <dbReference type="EMBL" id="MBU3844502.1"/>
    </source>
</evidence>
<evidence type="ECO:0000256" key="6">
    <source>
        <dbReference type="SAM" id="MobiDB-lite"/>
    </source>
</evidence>
<dbReference type="InterPro" id="IPR009009">
    <property type="entry name" value="RlpA-like_DPBB"/>
</dbReference>
<comment type="function">
    <text evidence="4">Lytic transglycosylase with a strong preference for naked glycan strands that lack stem peptides.</text>
</comment>
<feature type="signal peptide" evidence="4">
    <location>
        <begin position="1"/>
        <end position="23"/>
    </location>
</feature>
<dbReference type="HAMAP" id="MF_02071">
    <property type="entry name" value="RlpA"/>
    <property type="match status" value="1"/>
</dbReference>
<evidence type="ECO:0000256" key="3">
    <source>
        <dbReference type="ARBA" id="ARBA00023316"/>
    </source>
</evidence>
<dbReference type="Gene3D" id="2.40.40.10">
    <property type="entry name" value="RlpA-like domain"/>
    <property type="match status" value="1"/>
</dbReference>
<dbReference type="EMBL" id="JAHLFE010000131">
    <property type="protein sequence ID" value="MBU3844502.1"/>
    <property type="molecule type" value="Genomic_DNA"/>
</dbReference>
<dbReference type="PANTHER" id="PTHR34183:SF1">
    <property type="entry name" value="ENDOLYTIC PEPTIDOGLYCAN TRANSGLYCOSYLASE RLPA"/>
    <property type="match status" value="1"/>
</dbReference>
<comment type="similarity">
    <text evidence="4 5">Belongs to the RlpA family.</text>
</comment>
<keyword evidence="1 4" id="KW-0732">Signal</keyword>
<evidence type="ECO:0000256" key="4">
    <source>
        <dbReference type="HAMAP-Rule" id="MF_02071"/>
    </source>
</evidence>
<evidence type="ECO:0000256" key="5">
    <source>
        <dbReference type="RuleBase" id="RU003495"/>
    </source>
</evidence>
<dbReference type="InterPro" id="IPR012997">
    <property type="entry name" value="RplA"/>
</dbReference>
<dbReference type="Gene3D" id="3.30.70.1070">
    <property type="entry name" value="Sporulation related repeat"/>
    <property type="match status" value="1"/>
</dbReference>
<accession>A0A948TGQ6</accession>
<dbReference type="Proteomes" id="UP000733611">
    <property type="component" value="Unassembled WGS sequence"/>
</dbReference>
<dbReference type="PROSITE" id="PS51724">
    <property type="entry name" value="SPOR"/>
    <property type="match status" value="1"/>
</dbReference>
<dbReference type="SUPFAM" id="SSF110997">
    <property type="entry name" value="Sporulation related repeat"/>
    <property type="match status" value="1"/>
</dbReference>
<dbReference type="EC" id="4.2.2.-" evidence="4"/>
<reference evidence="8" key="2">
    <citation type="submission" date="2021-04" db="EMBL/GenBank/DDBJ databases">
        <authorList>
            <person name="Gilroy R."/>
        </authorList>
    </citation>
    <scope>NUCLEOTIDE SEQUENCE</scope>
    <source>
        <strain evidence="8">378</strain>
    </source>
</reference>
<dbReference type="PANTHER" id="PTHR34183">
    <property type="entry name" value="ENDOLYTIC PEPTIDOGLYCAN TRANSGLYCOSYLASE RLPA"/>
    <property type="match status" value="1"/>
</dbReference>
<dbReference type="GO" id="GO:0008932">
    <property type="term" value="F:lytic endotransglycosylase activity"/>
    <property type="evidence" value="ECO:0007669"/>
    <property type="project" value="UniProtKB-UniRule"/>
</dbReference>
<protein>
    <recommendedName>
        <fullName evidence="4">Endolytic peptidoglycan transglycosylase RlpA</fullName>
        <ecNumber evidence="4">4.2.2.-</ecNumber>
    </recommendedName>
</protein>
<dbReference type="AlphaFoldDB" id="A0A948TGQ6"/>
<feature type="chain" id="PRO_5038200725" description="Endolytic peptidoglycan transglycosylase RlpA" evidence="4">
    <location>
        <begin position="24"/>
        <end position="435"/>
    </location>
</feature>
<feature type="region of interest" description="Disordered" evidence="6">
    <location>
        <begin position="285"/>
        <end position="322"/>
    </location>
</feature>
<feature type="domain" description="SPOR" evidence="7">
    <location>
        <begin position="360"/>
        <end position="435"/>
    </location>
</feature>
<dbReference type="GO" id="GO:0009279">
    <property type="term" value="C:cell outer membrane"/>
    <property type="evidence" value="ECO:0007669"/>
    <property type="project" value="TreeGrafter"/>
</dbReference>
<dbReference type="GO" id="GO:0042834">
    <property type="term" value="F:peptidoglycan binding"/>
    <property type="evidence" value="ECO:0007669"/>
    <property type="project" value="InterPro"/>
</dbReference>
<reference evidence="8" key="1">
    <citation type="journal article" date="2021" name="PeerJ">
        <title>Extensive microbial diversity within the chicken gut microbiome revealed by metagenomics and culture.</title>
        <authorList>
            <person name="Gilroy R."/>
            <person name="Ravi A."/>
            <person name="Getino M."/>
            <person name="Pursley I."/>
            <person name="Horton D.L."/>
            <person name="Alikhan N.F."/>
            <person name="Baker D."/>
            <person name="Gharbi K."/>
            <person name="Hall N."/>
            <person name="Watson M."/>
            <person name="Adriaenssens E.M."/>
            <person name="Foster-Nyarko E."/>
            <person name="Jarju S."/>
            <person name="Secka A."/>
            <person name="Antonio M."/>
            <person name="Oren A."/>
            <person name="Chaudhuri R.R."/>
            <person name="La Ragione R."/>
            <person name="Hildebrand F."/>
            <person name="Pallen M.J."/>
        </authorList>
    </citation>
    <scope>NUCLEOTIDE SEQUENCE</scope>
    <source>
        <strain evidence="8">378</strain>
    </source>
</reference>